<keyword evidence="2" id="KW-1185">Reference proteome</keyword>
<sequence length="207" mass="22556">MGKCKGCGKLGRMMPRDGPVNAFHSVLLCSPVVSVWDCIVRKMRYLYRPEWKKKEEQQRLDEEGAAIAEAVALHVLVGEDSDDSCTVMLNKEEGFNPWDYANNLNLFMGGGRGRGCFLQQGQANWGGQVCDAYKDGWEWAMLENSNWSLPYGAYGGDLQASCSYLEDGSWGNTGVSADLIAAQAVSALQITKDAAVDTIVLNGMLGG</sequence>
<name>A0A7J9E5A5_9ROSI</name>
<evidence type="ECO:0000313" key="1">
    <source>
        <dbReference type="EMBL" id="MBA0768121.1"/>
    </source>
</evidence>
<organism evidence="1 2">
    <name type="scientific">Gossypium trilobum</name>
    <dbReference type="NCBI Taxonomy" id="34281"/>
    <lineage>
        <taxon>Eukaryota</taxon>
        <taxon>Viridiplantae</taxon>
        <taxon>Streptophyta</taxon>
        <taxon>Embryophyta</taxon>
        <taxon>Tracheophyta</taxon>
        <taxon>Spermatophyta</taxon>
        <taxon>Magnoliopsida</taxon>
        <taxon>eudicotyledons</taxon>
        <taxon>Gunneridae</taxon>
        <taxon>Pentapetalae</taxon>
        <taxon>rosids</taxon>
        <taxon>malvids</taxon>
        <taxon>Malvales</taxon>
        <taxon>Malvaceae</taxon>
        <taxon>Malvoideae</taxon>
        <taxon>Gossypium</taxon>
    </lineage>
</organism>
<proteinExistence type="predicted"/>
<dbReference type="PANTHER" id="PTHR34212">
    <property type="entry name" value="OS02G0104200 PROTEIN"/>
    <property type="match status" value="1"/>
</dbReference>
<accession>A0A7J9E5A5</accession>
<dbReference type="Proteomes" id="UP000593568">
    <property type="component" value="Unassembled WGS sequence"/>
</dbReference>
<gene>
    <name evidence="1" type="ORF">Gotri_016952</name>
</gene>
<dbReference type="EMBL" id="JABEZW010000006">
    <property type="protein sequence ID" value="MBA0768121.1"/>
    <property type="molecule type" value="Genomic_DNA"/>
</dbReference>
<comment type="caution">
    <text evidence="1">The sequence shown here is derived from an EMBL/GenBank/DDBJ whole genome shotgun (WGS) entry which is preliminary data.</text>
</comment>
<protein>
    <submittedName>
        <fullName evidence="1">Uncharacterized protein</fullName>
    </submittedName>
</protein>
<dbReference type="AlphaFoldDB" id="A0A7J9E5A5"/>
<dbReference type="PANTHER" id="PTHR34212:SF1">
    <property type="entry name" value="OS06G0106900 PROTEIN"/>
    <property type="match status" value="1"/>
</dbReference>
<evidence type="ECO:0000313" key="2">
    <source>
        <dbReference type="Proteomes" id="UP000593568"/>
    </source>
</evidence>
<reference evidence="1 2" key="1">
    <citation type="journal article" date="2019" name="Genome Biol. Evol.">
        <title>Insights into the evolution of the New World diploid cottons (Gossypium, subgenus Houzingenia) based on genome sequencing.</title>
        <authorList>
            <person name="Grover C.E."/>
            <person name="Arick M.A. 2nd"/>
            <person name="Thrash A."/>
            <person name="Conover J.L."/>
            <person name="Sanders W.S."/>
            <person name="Peterson D.G."/>
            <person name="Frelichowski J.E."/>
            <person name="Scheffler J.A."/>
            <person name="Scheffler B.E."/>
            <person name="Wendel J.F."/>
        </authorList>
    </citation>
    <scope>NUCLEOTIDE SEQUENCE [LARGE SCALE GENOMIC DNA]</scope>
    <source>
        <strain evidence="1">8</strain>
        <tissue evidence="1">Leaf</tissue>
    </source>
</reference>